<evidence type="ECO:0000313" key="2">
    <source>
        <dbReference type="EMBL" id="JAH52433.1"/>
    </source>
</evidence>
<organism evidence="2">
    <name type="scientific">Anguilla anguilla</name>
    <name type="common">European freshwater eel</name>
    <name type="synonym">Muraena anguilla</name>
    <dbReference type="NCBI Taxonomy" id="7936"/>
    <lineage>
        <taxon>Eukaryota</taxon>
        <taxon>Metazoa</taxon>
        <taxon>Chordata</taxon>
        <taxon>Craniata</taxon>
        <taxon>Vertebrata</taxon>
        <taxon>Euteleostomi</taxon>
        <taxon>Actinopterygii</taxon>
        <taxon>Neopterygii</taxon>
        <taxon>Teleostei</taxon>
        <taxon>Anguilliformes</taxon>
        <taxon>Anguillidae</taxon>
        <taxon>Anguilla</taxon>
    </lineage>
</organism>
<dbReference type="AlphaFoldDB" id="A0A0E9TI93"/>
<accession>A0A0E9TI93</accession>
<evidence type="ECO:0000256" key="1">
    <source>
        <dbReference type="SAM" id="MobiDB-lite"/>
    </source>
</evidence>
<name>A0A0E9TI93_ANGAN</name>
<feature type="region of interest" description="Disordered" evidence="1">
    <location>
        <begin position="1"/>
        <end position="25"/>
    </location>
</feature>
<protein>
    <submittedName>
        <fullName evidence="2">Uncharacterized protein</fullName>
    </submittedName>
</protein>
<reference evidence="2" key="1">
    <citation type="submission" date="2014-11" db="EMBL/GenBank/DDBJ databases">
        <authorList>
            <person name="Amaro Gonzalez C."/>
        </authorList>
    </citation>
    <scope>NUCLEOTIDE SEQUENCE</scope>
</reference>
<proteinExistence type="predicted"/>
<sequence>MPAASTLQQYGVHCHQSHQAERDSS</sequence>
<dbReference type="EMBL" id="GBXM01056144">
    <property type="protein sequence ID" value="JAH52433.1"/>
    <property type="molecule type" value="Transcribed_RNA"/>
</dbReference>
<reference evidence="2" key="2">
    <citation type="journal article" date="2015" name="Fish Shellfish Immunol.">
        <title>Early steps in the European eel (Anguilla anguilla)-Vibrio vulnificus interaction in the gills: Role of the RtxA13 toxin.</title>
        <authorList>
            <person name="Callol A."/>
            <person name="Pajuelo D."/>
            <person name="Ebbesson L."/>
            <person name="Teles M."/>
            <person name="MacKenzie S."/>
            <person name="Amaro C."/>
        </authorList>
    </citation>
    <scope>NUCLEOTIDE SEQUENCE</scope>
</reference>